<dbReference type="GO" id="GO:0046872">
    <property type="term" value="F:metal ion binding"/>
    <property type="evidence" value="ECO:0007669"/>
    <property type="project" value="UniProtKB-KW"/>
</dbReference>
<dbReference type="RefSeq" id="WP_138002380.1">
    <property type="nucleotide sequence ID" value="NZ_QGQD01000043.1"/>
</dbReference>
<dbReference type="InterPro" id="IPR029062">
    <property type="entry name" value="Class_I_gatase-like"/>
</dbReference>
<evidence type="ECO:0000256" key="7">
    <source>
        <dbReference type="ARBA" id="ARBA00023295"/>
    </source>
</evidence>
<dbReference type="InterPro" id="IPR013529">
    <property type="entry name" value="Glyco_hydro_42_N"/>
</dbReference>
<dbReference type="InterPro" id="IPR013739">
    <property type="entry name" value="Beta_galactosidase_C"/>
</dbReference>
<feature type="binding site" evidence="10">
    <location>
        <position position="152"/>
    </location>
    <ligand>
        <name>substrate</name>
    </ligand>
</feature>
<keyword evidence="7 8" id="KW-0326">Glycosidase</keyword>
<dbReference type="GO" id="GO:0006012">
    <property type="term" value="P:galactose metabolic process"/>
    <property type="evidence" value="ECO:0007669"/>
    <property type="project" value="InterPro"/>
</dbReference>
<keyword evidence="6" id="KW-0862">Zinc</keyword>
<comment type="similarity">
    <text evidence="2 8">Belongs to the glycosyl hydrolase 42 family.</text>
</comment>
<evidence type="ECO:0000256" key="6">
    <source>
        <dbReference type="ARBA" id="ARBA00022833"/>
    </source>
</evidence>
<organism evidence="14 15">
    <name type="scientific">Robinsoniella peoriensis</name>
    <dbReference type="NCBI Taxonomy" id="180332"/>
    <lineage>
        <taxon>Bacteria</taxon>
        <taxon>Bacillati</taxon>
        <taxon>Bacillota</taxon>
        <taxon>Clostridia</taxon>
        <taxon>Lachnospirales</taxon>
        <taxon>Lachnospiraceae</taxon>
        <taxon>Robinsoniella</taxon>
    </lineage>
</organism>
<evidence type="ECO:0000256" key="10">
    <source>
        <dbReference type="PIRSR" id="PIRSR001084-2"/>
    </source>
</evidence>
<dbReference type="Gene3D" id="2.60.40.1180">
    <property type="entry name" value="Golgi alpha-mannosidase II"/>
    <property type="match status" value="1"/>
</dbReference>
<dbReference type="PANTHER" id="PTHR36447:SF2">
    <property type="entry name" value="BETA-GALACTOSIDASE YESZ"/>
    <property type="match status" value="1"/>
</dbReference>
<feature type="binding site" evidence="10">
    <location>
        <position position="114"/>
    </location>
    <ligand>
        <name>substrate</name>
    </ligand>
</feature>
<feature type="active site" description="Proton donor" evidence="9">
    <location>
        <position position="153"/>
    </location>
</feature>
<dbReference type="EMBL" id="QGQD01000043">
    <property type="protein sequence ID" value="TLD01199.1"/>
    <property type="molecule type" value="Genomic_DNA"/>
</dbReference>
<dbReference type="Pfam" id="PF08533">
    <property type="entry name" value="Glyco_hydro_42C"/>
    <property type="match status" value="1"/>
</dbReference>
<dbReference type="SUPFAM" id="SSF52317">
    <property type="entry name" value="Class I glutamine amidotransferase-like"/>
    <property type="match status" value="1"/>
</dbReference>
<dbReference type="Pfam" id="PF02449">
    <property type="entry name" value="Glyco_hydro_42"/>
    <property type="match status" value="1"/>
</dbReference>
<evidence type="ECO:0000256" key="8">
    <source>
        <dbReference type="PIRNR" id="PIRNR001084"/>
    </source>
</evidence>
<dbReference type="InterPro" id="IPR003476">
    <property type="entry name" value="Glyco_hydro_42"/>
</dbReference>
<sequence>MTIEKSIKLDKLALGTCYYPEHWDRSLWKDDLNRMKEAGIETIRIAEFAWSKAEPLEGQFTYEFFDDFLDIAEETKIQVIMGTPTATPPAWLTQKYPEVLNCDINGVPFRHGARRHYNYNSKKYQELSARIVTKMAQHYGKRSSVIGWQIDNELNCETDVFYSESDTLAFREYLKNKYKDLDALNAAWGTVFWNQTYTEWEEIHVPRTTISNSTNPHEVMDYIRFISDSACRFAKMQSDILRTYKKDSDFITTNGMFSHLDNHRMTKESLDFYMYDSYPNFAYCLCEDPLHSDDLNDRKWSRNLTEVRSVSPNFGIMEQQSGANGWNTRMEAPAPKPGQMTLWTMQSVAHGADYISYFRWRTAIMGTEIYWHGILDYANRDNRRLEEVREIHGKFRKIGELAGSRYHASFGVIKDYDNVWDADLDVWHQRMEKVSQKGIFEAAQLTHTPMDYVYLTEDVSLQELLKYPLLFYPHGIIITNKRKALLEAYVQEGGILILGCRTGYKDRTGKCVMQNLPGLMQDLSGTDVTDGTFIGKADGKVMVGWEDCLIEAAVYNDILEPLTNQAEILGTYQSNYYKGAAGLIKNNWGKGKVYYFGGAFTRDTAEVFLRKLCVAEPYQNMFDLPRETELAVREKDGRQYIFVLNYSHEPVWICLKQSLLDMFTGAQVMGTMEMKPYETKVFLRNL</sequence>
<dbReference type="GO" id="GO:0009341">
    <property type="term" value="C:beta-galactosidase complex"/>
    <property type="evidence" value="ECO:0007669"/>
    <property type="project" value="InterPro"/>
</dbReference>
<feature type="active site" description="Nucleophile" evidence="9">
    <location>
        <position position="318"/>
    </location>
</feature>
<dbReference type="SUPFAM" id="SSF51445">
    <property type="entry name" value="(Trans)glycosidases"/>
    <property type="match status" value="1"/>
</dbReference>
<dbReference type="CDD" id="cd03143">
    <property type="entry name" value="A4_beta-galactosidase_middle_domain"/>
    <property type="match status" value="1"/>
</dbReference>
<dbReference type="GO" id="GO:0004565">
    <property type="term" value="F:beta-galactosidase activity"/>
    <property type="evidence" value="ECO:0007669"/>
    <property type="project" value="UniProtKB-EC"/>
</dbReference>
<evidence type="ECO:0000313" key="15">
    <source>
        <dbReference type="Proteomes" id="UP000306509"/>
    </source>
</evidence>
<name>A0A4U8Q9E9_9FIRM</name>
<proteinExistence type="inferred from homology"/>
<dbReference type="InterPro" id="IPR013780">
    <property type="entry name" value="Glyco_hydro_b"/>
</dbReference>
<dbReference type="InterPro" id="IPR013738">
    <property type="entry name" value="Beta_galactosidase_Trimer"/>
</dbReference>
<feature type="domain" description="Glycoside hydrolase family 42 N-terminal" evidence="11">
    <location>
        <begin position="17"/>
        <end position="397"/>
    </location>
</feature>
<reference evidence="14 15" key="1">
    <citation type="journal article" date="2019" name="Anaerobe">
        <title>Detection of Robinsoniella peoriensis in multiple bone samples of a trauma patient.</title>
        <authorList>
            <person name="Schrottner P."/>
            <person name="Hartwich K."/>
            <person name="Bunk B."/>
            <person name="Schober I."/>
            <person name="Helbig S."/>
            <person name="Rudolph W.W."/>
            <person name="Gunzer F."/>
        </authorList>
    </citation>
    <scope>NUCLEOTIDE SEQUENCE [LARGE SCALE GENOMIC DNA]</scope>
    <source>
        <strain evidence="14 15">DSM 106044</strain>
    </source>
</reference>
<keyword evidence="4" id="KW-0479">Metal-binding</keyword>
<dbReference type="STRING" id="180332.GCA_000797495_04926"/>
<dbReference type="InterPro" id="IPR017853">
    <property type="entry name" value="GH"/>
</dbReference>
<comment type="caution">
    <text evidence="14">The sequence shown here is derived from an EMBL/GenBank/DDBJ whole genome shotgun (WGS) entry which is preliminary data.</text>
</comment>
<protein>
    <recommendedName>
        <fullName evidence="3 8">Beta-galactosidase</fullName>
        <shortName evidence="8">Beta-gal</shortName>
        <ecNumber evidence="3 8">3.2.1.23</ecNumber>
    </recommendedName>
</protein>
<dbReference type="PIRSF" id="PIRSF001084">
    <property type="entry name" value="B-galactosidase"/>
    <property type="match status" value="1"/>
</dbReference>
<dbReference type="AlphaFoldDB" id="A0A4U8Q9E9"/>
<evidence type="ECO:0000256" key="3">
    <source>
        <dbReference type="ARBA" id="ARBA00012756"/>
    </source>
</evidence>
<feature type="binding site" evidence="10">
    <location>
        <position position="326"/>
    </location>
    <ligand>
        <name>substrate</name>
    </ligand>
</feature>
<keyword evidence="5 8" id="KW-0378">Hydrolase</keyword>
<evidence type="ECO:0000259" key="12">
    <source>
        <dbReference type="Pfam" id="PF08532"/>
    </source>
</evidence>
<evidence type="ECO:0000256" key="5">
    <source>
        <dbReference type="ARBA" id="ARBA00022801"/>
    </source>
</evidence>
<feature type="domain" description="Beta-galactosidase C-terminal" evidence="13">
    <location>
        <begin position="629"/>
        <end position="682"/>
    </location>
</feature>
<gene>
    <name evidence="14" type="primary">bgaA_2</name>
    <name evidence="14" type="ORF">DSM106044_01991</name>
</gene>
<accession>A0A4U8Q9E9</accession>
<evidence type="ECO:0000313" key="14">
    <source>
        <dbReference type="EMBL" id="TLD01199.1"/>
    </source>
</evidence>
<dbReference type="PANTHER" id="PTHR36447">
    <property type="entry name" value="BETA-GALACTOSIDASE GANA"/>
    <property type="match status" value="1"/>
</dbReference>
<dbReference type="EC" id="3.2.1.23" evidence="3 8"/>
<dbReference type="Pfam" id="PF08532">
    <property type="entry name" value="Glyco_hydro_42M"/>
    <property type="match status" value="1"/>
</dbReference>
<evidence type="ECO:0000259" key="11">
    <source>
        <dbReference type="Pfam" id="PF02449"/>
    </source>
</evidence>
<evidence type="ECO:0000256" key="4">
    <source>
        <dbReference type="ARBA" id="ARBA00022723"/>
    </source>
</evidence>
<feature type="domain" description="Beta-galactosidase trimerisation" evidence="12">
    <location>
        <begin position="462"/>
        <end position="612"/>
    </location>
</feature>
<comment type="catalytic activity">
    <reaction evidence="1 8">
        <text>Hydrolysis of terminal non-reducing beta-D-galactose residues in beta-D-galactosides.</text>
        <dbReference type="EC" id="3.2.1.23"/>
    </reaction>
</comment>
<dbReference type="Gene3D" id="3.40.50.880">
    <property type="match status" value="1"/>
</dbReference>
<evidence type="ECO:0000259" key="13">
    <source>
        <dbReference type="Pfam" id="PF08533"/>
    </source>
</evidence>
<evidence type="ECO:0000256" key="9">
    <source>
        <dbReference type="PIRSR" id="PIRSR001084-1"/>
    </source>
</evidence>
<keyword evidence="15" id="KW-1185">Reference proteome</keyword>
<dbReference type="Proteomes" id="UP000306509">
    <property type="component" value="Unassembled WGS sequence"/>
</dbReference>
<dbReference type="Gene3D" id="3.20.20.80">
    <property type="entry name" value="Glycosidases"/>
    <property type="match status" value="1"/>
</dbReference>
<evidence type="ECO:0000256" key="2">
    <source>
        <dbReference type="ARBA" id="ARBA00005940"/>
    </source>
</evidence>
<evidence type="ECO:0000256" key="1">
    <source>
        <dbReference type="ARBA" id="ARBA00001412"/>
    </source>
</evidence>